<feature type="chain" id="PRO_5046115829" evidence="1">
    <location>
        <begin position="19"/>
        <end position="127"/>
    </location>
</feature>
<evidence type="ECO:0000313" key="3">
    <source>
        <dbReference type="Proteomes" id="UP001231915"/>
    </source>
</evidence>
<protein>
    <submittedName>
        <fullName evidence="2">Uncharacterized protein</fullName>
    </submittedName>
</protein>
<evidence type="ECO:0000256" key="1">
    <source>
        <dbReference type="SAM" id="SignalP"/>
    </source>
</evidence>
<keyword evidence="1" id="KW-0732">Signal</keyword>
<dbReference type="RefSeq" id="WP_211008497.1">
    <property type="nucleotide sequence ID" value="NZ_JASJUT010000008.1"/>
</dbReference>
<proteinExistence type="predicted"/>
<accession>A0ABT7EP29</accession>
<dbReference type="EMBL" id="JASJUT010000008">
    <property type="protein sequence ID" value="MDK2596807.1"/>
    <property type="molecule type" value="Genomic_DNA"/>
</dbReference>
<keyword evidence="3" id="KW-1185">Reference proteome</keyword>
<feature type="signal peptide" evidence="1">
    <location>
        <begin position="1"/>
        <end position="18"/>
    </location>
</feature>
<reference evidence="2 3" key="1">
    <citation type="submission" date="2023-05" db="EMBL/GenBank/DDBJ databases">
        <title>Pseudoalteromonas ardens sp. nov., Pseudoalteromonas obscura sp. nov., and Pseudoalteromonas umbrosa sp. nov., isolated from the coral Montipora capitata.</title>
        <authorList>
            <person name="Thomas E.M."/>
            <person name="Smith E.M."/>
            <person name="Papke E."/>
            <person name="Shlafstein M.D."/>
            <person name="Oline D.K."/>
            <person name="Videau P."/>
            <person name="Saw J.H."/>
            <person name="Strangman W.K."/>
            <person name="Ushijima B."/>
        </authorList>
    </citation>
    <scope>NUCLEOTIDE SEQUENCE [LARGE SCALE GENOMIC DNA]</scope>
    <source>
        <strain evidence="2 3">P94</strain>
    </source>
</reference>
<gene>
    <name evidence="2" type="ORF">QNM18_17285</name>
</gene>
<dbReference type="Proteomes" id="UP001231915">
    <property type="component" value="Unassembled WGS sequence"/>
</dbReference>
<organism evidence="2 3">
    <name type="scientific">Pseudoalteromonas obscura</name>
    <dbReference type="NCBI Taxonomy" id="3048491"/>
    <lineage>
        <taxon>Bacteria</taxon>
        <taxon>Pseudomonadati</taxon>
        <taxon>Pseudomonadota</taxon>
        <taxon>Gammaproteobacteria</taxon>
        <taxon>Alteromonadales</taxon>
        <taxon>Pseudoalteromonadaceae</taxon>
        <taxon>Pseudoalteromonas</taxon>
    </lineage>
</organism>
<name>A0ABT7EP29_9GAMM</name>
<evidence type="ECO:0000313" key="2">
    <source>
        <dbReference type="EMBL" id="MDK2596807.1"/>
    </source>
</evidence>
<sequence length="127" mass="14039">MVRFLIFALSLWPLSAFSLDISCPTAEQELSKVDHQILSLKASNYGKSQTSYTVTFPAKFDAYVASSALLLVGDKVGWQLLAPLALEQAFHSDEELFVYVAASSSFSPRKYVQITYGSCFSQTIELP</sequence>
<comment type="caution">
    <text evidence="2">The sequence shown here is derived from an EMBL/GenBank/DDBJ whole genome shotgun (WGS) entry which is preliminary data.</text>
</comment>